<dbReference type="InterPro" id="IPR001505">
    <property type="entry name" value="Copper_CuA"/>
</dbReference>
<dbReference type="PROSITE" id="PS51257">
    <property type="entry name" value="PROKAR_LIPOPROTEIN"/>
    <property type="match status" value="1"/>
</dbReference>
<dbReference type="NCBIfam" id="TIGR04246">
    <property type="entry name" value="nitrous_NosZ_Gp"/>
    <property type="match status" value="1"/>
</dbReference>
<evidence type="ECO:0000256" key="3">
    <source>
        <dbReference type="ARBA" id="ARBA00023008"/>
    </source>
</evidence>
<feature type="signal peptide" evidence="4">
    <location>
        <begin position="1"/>
        <end position="30"/>
    </location>
</feature>
<keyword evidence="4" id="KW-0732">Signal</keyword>
<dbReference type="EMBL" id="JBEXAC010000001">
    <property type="protein sequence ID" value="MET6996519.1"/>
    <property type="molecule type" value="Genomic_DNA"/>
</dbReference>
<dbReference type="RefSeq" id="WP_354659161.1">
    <property type="nucleotide sequence ID" value="NZ_JBEXAC010000001.1"/>
</dbReference>
<dbReference type="InterPro" id="IPR041114">
    <property type="entry name" value="Nos_propeller"/>
</dbReference>
<dbReference type="EC" id="1.7.2.4" evidence="5"/>
<accession>A0ABV2T0G5</accession>
<dbReference type="GO" id="GO:0050304">
    <property type="term" value="F:nitrous-oxide reductase activity"/>
    <property type="evidence" value="ECO:0007669"/>
    <property type="project" value="UniProtKB-EC"/>
</dbReference>
<dbReference type="Gene3D" id="2.130.10.10">
    <property type="entry name" value="YVTN repeat-like/Quinoprotein amine dehydrogenase"/>
    <property type="match status" value="1"/>
</dbReference>
<dbReference type="SUPFAM" id="SSF50974">
    <property type="entry name" value="Nitrous oxide reductase, N-terminal domain"/>
    <property type="match status" value="1"/>
</dbReference>
<dbReference type="PANTHER" id="PTHR42838">
    <property type="entry name" value="CYTOCHROME C OXIDASE SUBUNIT II"/>
    <property type="match status" value="1"/>
</dbReference>
<dbReference type="PROSITE" id="PS00078">
    <property type="entry name" value="COX2"/>
    <property type="match status" value="1"/>
</dbReference>
<sequence>MILKKKSVMTQAVGALLVTSMLFSCKPKQAGTVVEGDAAQKVYVAPGKFDELYMFASGGFSGQLAAYGLPSGRLLKVIPVFSQNAENGWGYSEETKPMLNTSHGLIPWDDAHHPELSKTSGEDDGRWIFINGNNTPRIARINLSTFKTEEIMELPNSAGNHASPFCTENTEYVVGNTRFSVPVGDKQDVPINSYKENFRGAVSFVKVDKENGRMNLDFQLLVPGVDYDLAHAGKGPSHDWIFFTCYNTEKAHTLLEVNASQRDKDFIMAVNWKKAAEYVAQGKGKKMPAAYAHNVWDEATHTGNSTMMNEVTILDVKDVPDVVYYIPCPKSPHGVDVTPDGERIVASGKLAAVIPVFSFKKILSAIEGKQFEGDFDGIPVLQYDAVLDGEVEKPGLGPLHTEFDGQGNAYTSMFVSSEIVKWKVDTKEILDRIPTYYSIGHLSVPGGDSKVPFGKYVVALNKITKDRYLPTGPELTQSAQLIDITGEKMKLLLDFPTIGEPHYAQSIPAEKILKNQIKFFKLADNKHPHAAKSEKETRVERKGNRVDVYMTAIRSHIAPDNIEGIRKGDEVYFHVTNLEQDWDVPHGFAIKGNNNAELLVMPGETATLKWVADRIGVIPFYCTDFCSALHQEMQGYVRVSDAGSNVPITFSIGENPAGTK</sequence>
<dbReference type="InterPro" id="IPR026468">
    <property type="entry name" value="Nitrous_oxide_Rdtase_Sec-dep"/>
</dbReference>
<evidence type="ECO:0000313" key="6">
    <source>
        <dbReference type="Proteomes" id="UP001549749"/>
    </source>
</evidence>
<dbReference type="InterPro" id="IPR015943">
    <property type="entry name" value="WD40/YVTN_repeat-like_dom_sf"/>
</dbReference>
<protein>
    <submittedName>
        <fullName evidence="5">Sec-dependent nitrous-oxide reductase</fullName>
        <ecNumber evidence="5">1.7.2.4</ecNumber>
    </submittedName>
</protein>
<evidence type="ECO:0000256" key="1">
    <source>
        <dbReference type="ARBA" id="ARBA00004196"/>
    </source>
</evidence>
<dbReference type="PANTHER" id="PTHR42838:SF2">
    <property type="entry name" value="NITROUS-OXIDE REDUCTASE"/>
    <property type="match status" value="1"/>
</dbReference>
<dbReference type="Gene3D" id="2.60.40.420">
    <property type="entry name" value="Cupredoxins - blue copper proteins"/>
    <property type="match status" value="1"/>
</dbReference>
<gene>
    <name evidence="5" type="primary">nosZ</name>
    <name evidence="5" type="ORF">ABR189_04040</name>
</gene>
<keyword evidence="5" id="KW-0560">Oxidoreductase</keyword>
<dbReference type="InterPro" id="IPR051403">
    <property type="entry name" value="NosZ/Cyto_c_oxidase_sub2"/>
</dbReference>
<evidence type="ECO:0000313" key="5">
    <source>
        <dbReference type="EMBL" id="MET6996519.1"/>
    </source>
</evidence>
<keyword evidence="3" id="KW-0186">Copper</keyword>
<organism evidence="5 6">
    <name type="scientific">Chitinophaga defluvii</name>
    <dbReference type="NCBI Taxonomy" id="3163343"/>
    <lineage>
        <taxon>Bacteria</taxon>
        <taxon>Pseudomonadati</taxon>
        <taxon>Bacteroidota</taxon>
        <taxon>Chitinophagia</taxon>
        <taxon>Chitinophagales</taxon>
        <taxon>Chitinophagaceae</taxon>
        <taxon>Chitinophaga</taxon>
    </lineage>
</organism>
<feature type="chain" id="PRO_5047104620" evidence="4">
    <location>
        <begin position="31"/>
        <end position="660"/>
    </location>
</feature>
<dbReference type="InterPro" id="IPR011045">
    <property type="entry name" value="N2O_reductase_N"/>
</dbReference>
<keyword evidence="2" id="KW-0479">Metal-binding</keyword>
<name>A0ABV2T0G5_9BACT</name>
<dbReference type="InterPro" id="IPR008972">
    <property type="entry name" value="Cupredoxin"/>
</dbReference>
<dbReference type="Proteomes" id="UP001549749">
    <property type="component" value="Unassembled WGS sequence"/>
</dbReference>
<keyword evidence="6" id="KW-1185">Reference proteome</keyword>
<dbReference type="SUPFAM" id="SSF49503">
    <property type="entry name" value="Cupredoxins"/>
    <property type="match status" value="1"/>
</dbReference>
<dbReference type="Pfam" id="PF18764">
    <property type="entry name" value="nos_propeller"/>
    <property type="match status" value="1"/>
</dbReference>
<evidence type="ECO:0000256" key="2">
    <source>
        <dbReference type="ARBA" id="ARBA00022723"/>
    </source>
</evidence>
<reference evidence="5 6" key="1">
    <citation type="submission" date="2024-06" db="EMBL/GenBank/DDBJ databases">
        <title>Chitinophaga defluvii sp. nov., isolated from municipal sewage.</title>
        <authorList>
            <person name="Zhang L."/>
        </authorList>
    </citation>
    <scope>NUCLEOTIDE SEQUENCE [LARGE SCALE GENOMIC DNA]</scope>
    <source>
        <strain evidence="5 6">H8</strain>
    </source>
</reference>
<dbReference type="InterPro" id="IPR034205">
    <property type="entry name" value="N2OR_C"/>
</dbReference>
<dbReference type="CDD" id="cd04223">
    <property type="entry name" value="N2OR_C"/>
    <property type="match status" value="1"/>
</dbReference>
<evidence type="ECO:0000256" key="4">
    <source>
        <dbReference type="SAM" id="SignalP"/>
    </source>
</evidence>
<comment type="subcellular location">
    <subcellularLocation>
        <location evidence="1">Cell envelope</location>
    </subcellularLocation>
</comment>
<proteinExistence type="predicted"/>
<comment type="caution">
    <text evidence="5">The sequence shown here is derived from an EMBL/GenBank/DDBJ whole genome shotgun (WGS) entry which is preliminary data.</text>
</comment>